<feature type="transmembrane region" description="Helical" evidence="1">
    <location>
        <begin position="200"/>
        <end position="222"/>
    </location>
</feature>
<dbReference type="OrthoDB" id="3261041at2"/>
<feature type="transmembrane region" description="Helical" evidence="1">
    <location>
        <begin position="21"/>
        <end position="48"/>
    </location>
</feature>
<feature type="transmembrane region" description="Helical" evidence="1">
    <location>
        <begin position="303"/>
        <end position="321"/>
    </location>
</feature>
<feature type="transmembrane region" description="Helical" evidence="1">
    <location>
        <begin position="452"/>
        <end position="477"/>
    </location>
</feature>
<organism evidence="2 3">
    <name type="scientific">Agromyces albus</name>
    <dbReference type="NCBI Taxonomy" id="205332"/>
    <lineage>
        <taxon>Bacteria</taxon>
        <taxon>Bacillati</taxon>
        <taxon>Actinomycetota</taxon>
        <taxon>Actinomycetes</taxon>
        <taxon>Micrococcales</taxon>
        <taxon>Microbacteriaceae</taxon>
        <taxon>Agromyces</taxon>
    </lineage>
</organism>
<proteinExistence type="predicted"/>
<dbReference type="AlphaFoldDB" id="A0A4Q2KZL9"/>
<feature type="transmembrane region" description="Helical" evidence="1">
    <location>
        <begin position="172"/>
        <end position="194"/>
    </location>
</feature>
<dbReference type="EMBL" id="SDPN01000023">
    <property type="protein sequence ID" value="RXZ69121.1"/>
    <property type="molecule type" value="Genomic_DNA"/>
</dbReference>
<comment type="caution">
    <text evidence="2">The sequence shown here is derived from an EMBL/GenBank/DDBJ whole genome shotgun (WGS) entry which is preliminary data.</text>
</comment>
<feature type="transmembrane region" description="Helical" evidence="1">
    <location>
        <begin position="100"/>
        <end position="129"/>
    </location>
</feature>
<accession>A0A4Q2KZL9</accession>
<feature type="transmembrane region" description="Helical" evidence="1">
    <location>
        <begin position="234"/>
        <end position="252"/>
    </location>
</feature>
<dbReference type="RefSeq" id="WP_129521288.1">
    <property type="nucleotide sequence ID" value="NZ_SDPN01000023.1"/>
</dbReference>
<feature type="transmembrane region" description="Helical" evidence="1">
    <location>
        <begin position="483"/>
        <end position="504"/>
    </location>
</feature>
<keyword evidence="3" id="KW-1185">Reference proteome</keyword>
<feature type="transmembrane region" description="Helical" evidence="1">
    <location>
        <begin position="60"/>
        <end position="79"/>
    </location>
</feature>
<evidence type="ECO:0000313" key="2">
    <source>
        <dbReference type="EMBL" id="RXZ69121.1"/>
    </source>
</evidence>
<feature type="transmembrane region" description="Helical" evidence="1">
    <location>
        <begin position="328"/>
        <end position="346"/>
    </location>
</feature>
<evidence type="ECO:0000256" key="1">
    <source>
        <dbReference type="SAM" id="Phobius"/>
    </source>
</evidence>
<dbReference type="Proteomes" id="UP000293865">
    <property type="component" value="Unassembled WGS sequence"/>
</dbReference>
<feature type="transmembrane region" description="Helical" evidence="1">
    <location>
        <begin position="377"/>
        <end position="398"/>
    </location>
</feature>
<evidence type="ECO:0000313" key="3">
    <source>
        <dbReference type="Proteomes" id="UP000293865"/>
    </source>
</evidence>
<reference evidence="2 3" key="1">
    <citation type="submission" date="2019-01" db="EMBL/GenBank/DDBJ databases">
        <title>Agromyces.</title>
        <authorList>
            <person name="Li J."/>
        </authorList>
    </citation>
    <scope>NUCLEOTIDE SEQUENCE [LARGE SCALE GENOMIC DNA]</scope>
    <source>
        <strain evidence="2 3">DSM 15934</strain>
    </source>
</reference>
<keyword evidence="1" id="KW-0472">Membrane</keyword>
<sequence>MVAQFLRLKLRLLANIFRRSPWQVVGIVVGLIYGLGVAVMLFALLVGLRFAGDVEVIRDAFIVVGAATIIGFIVFPLVFGVDDTMDPRRFALFGVSNRTLAFGLAVAAVVGIPAFVLAIVLLGTVFTWSRGPAELLLAIIAAAMAFATCILIARVATGLASLLLATRRARELMGVLGILLIVMLSPILVVLVTTDWASSGLGVLESIAGVLGWTPLGAVFAIPGDAAAGDWGAAILKLLIAAATVGAIWLGWQGLVARMLVTPGREASAKSYRGLGWFDRMPHGATGAVAARSLTYWFRDARYWVSLVMVPIAPVFVMVPLSLAGIPLIYVALIPVPLMCLFLGWSLHNDTAYDSTAVWLHVASGVRGAADRAGRIVPVLIAGVLVIGLGSAVTVFVLNDWRLLPSVLGVSTALLFAGLGLGSFTSARLPYPAVKPGDSPFQAPQSTGTITALVQTVTMFGSLLIASPAVVFAGLGILVDPAWFTASFVAGVGLGLVVLVLGIWGGGRVFDRRGPEILAAALRA</sequence>
<keyword evidence="1" id="KW-0812">Transmembrane</keyword>
<protein>
    <submittedName>
        <fullName evidence="2">Uncharacterized protein</fullName>
    </submittedName>
</protein>
<feature type="transmembrane region" description="Helical" evidence="1">
    <location>
        <begin position="410"/>
        <end position="431"/>
    </location>
</feature>
<keyword evidence="1" id="KW-1133">Transmembrane helix</keyword>
<gene>
    <name evidence="2" type="ORF">ESP51_12835</name>
</gene>
<name>A0A4Q2KZL9_9MICO</name>
<feature type="transmembrane region" description="Helical" evidence="1">
    <location>
        <begin position="135"/>
        <end position="165"/>
    </location>
</feature>